<dbReference type="RefSeq" id="WP_070049340.1">
    <property type="nucleotide sequence ID" value="NZ_CBCSDO010000004.1"/>
</dbReference>
<dbReference type="EMBL" id="MKEK01000001">
    <property type="protein sequence ID" value="OEY69770.1"/>
    <property type="molecule type" value="Genomic_DNA"/>
</dbReference>
<proteinExistence type="predicted"/>
<comment type="caution">
    <text evidence="2">The sequence shown here is derived from an EMBL/GenBank/DDBJ whole genome shotgun (WGS) entry which is preliminary data.</text>
</comment>
<feature type="compositionally biased region" description="Low complexity" evidence="1">
    <location>
        <begin position="79"/>
        <end position="94"/>
    </location>
</feature>
<keyword evidence="3" id="KW-1185">Reference proteome</keyword>
<name>A0A1E7Q6N6_9GAMM</name>
<feature type="region of interest" description="Disordered" evidence="1">
    <location>
        <begin position="78"/>
        <end position="115"/>
    </location>
</feature>
<feature type="compositionally biased region" description="Basic and acidic residues" evidence="1">
    <location>
        <begin position="106"/>
        <end position="115"/>
    </location>
</feature>
<sequence length="115" mass="12118">MAVIIKYVVERNGAEKMTFTSKAEADAYDKMLDTADELSVLLSGSQLITDEQHVDALALFLAQNKDEVLIALGAKKKPTSAAKAKAAAKPAAADKLTESSPKPKTAAKEVATEVA</sequence>
<gene>
    <name evidence="2" type="ORF">BI198_09480</name>
</gene>
<protein>
    <recommendedName>
        <fullName evidence="4">Damage-inducible protein</fullName>
    </recommendedName>
</protein>
<evidence type="ECO:0000313" key="3">
    <source>
        <dbReference type="Proteomes" id="UP000242258"/>
    </source>
</evidence>
<dbReference type="OrthoDB" id="6415307at2"/>
<evidence type="ECO:0008006" key="4">
    <source>
        <dbReference type="Google" id="ProtNLM"/>
    </source>
</evidence>
<organism evidence="2 3">
    <name type="scientific">Rheinheimera salexigens</name>
    <dbReference type="NCBI Taxonomy" id="1628148"/>
    <lineage>
        <taxon>Bacteria</taxon>
        <taxon>Pseudomonadati</taxon>
        <taxon>Pseudomonadota</taxon>
        <taxon>Gammaproteobacteria</taxon>
        <taxon>Chromatiales</taxon>
        <taxon>Chromatiaceae</taxon>
        <taxon>Rheinheimera</taxon>
    </lineage>
</organism>
<dbReference type="Pfam" id="PF07130">
    <property type="entry name" value="YebG"/>
    <property type="match status" value="1"/>
</dbReference>
<dbReference type="Gene3D" id="1.10.10.710">
    <property type="entry name" value="PSPTO_1197 like"/>
    <property type="match status" value="1"/>
</dbReference>
<accession>A0A1E7Q6N6</accession>
<reference evidence="3" key="1">
    <citation type="submission" date="2016-09" db="EMBL/GenBank/DDBJ databases">
        <authorList>
            <person name="Wan X."/>
            <person name="Hou S."/>
        </authorList>
    </citation>
    <scope>NUCLEOTIDE SEQUENCE [LARGE SCALE GENOMIC DNA]</scope>
    <source>
        <strain evidence="3">KH87</strain>
    </source>
</reference>
<evidence type="ECO:0000256" key="1">
    <source>
        <dbReference type="SAM" id="MobiDB-lite"/>
    </source>
</evidence>
<dbReference type="STRING" id="1628148.BI198_09480"/>
<dbReference type="InterPro" id="IPR038627">
    <property type="entry name" value="YebG-like_sf"/>
</dbReference>
<dbReference type="InterPro" id="IPR009813">
    <property type="entry name" value="Uncharacterised_YebG"/>
</dbReference>
<dbReference type="Proteomes" id="UP000242258">
    <property type="component" value="Unassembled WGS sequence"/>
</dbReference>
<evidence type="ECO:0000313" key="2">
    <source>
        <dbReference type="EMBL" id="OEY69770.1"/>
    </source>
</evidence>
<dbReference type="AlphaFoldDB" id="A0A1E7Q6N6"/>